<keyword evidence="3" id="KW-1185">Reference proteome</keyword>
<dbReference type="EMBL" id="BSOR01000037">
    <property type="protein sequence ID" value="GLR64705.1"/>
    <property type="molecule type" value="Genomic_DNA"/>
</dbReference>
<reference evidence="3" key="1">
    <citation type="journal article" date="2019" name="Int. J. Syst. Evol. Microbiol.">
        <title>The Global Catalogue of Microorganisms (GCM) 10K type strain sequencing project: providing services to taxonomists for standard genome sequencing and annotation.</title>
        <authorList>
            <consortium name="The Broad Institute Genomics Platform"/>
            <consortium name="The Broad Institute Genome Sequencing Center for Infectious Disease"/>
            <person name="Wu L."/>
            <person name="Ma J."/>
        </authorList>
    </citation>
    <scope>NUCLEOTIDE SEQUENCE [LARGE SCALE GENOMIC DNA]</scope>
    <source>
        <strain evidence="3">NBRC 100033</strain>
    </source>
</reference>
<evidence type="ECO:0000313" key="3">
    <source>
        <dbReference type="Proteomes" id="UP001156682"/>
    </source>
</evidence>
<dbReference type="RefSeq" id="WP_027851172.1">
    <property type="nucleotide sequence ID" value="NZ_BSOR01000037.1"/>
</dbReference>
<accession>A0ABQ5ZWZ8</accession>
<organism evidence="2 3">
    <name type="scientific">Marinospirillum insulare</name>
    <dbReference type="NCBI Taxonomy" id="217169"/>
    <lineage>
        <taxon>Bacteria</taxon>
        <taxon>Pseudomonadati</taxon>
        <taxon>Pseudomonadota</taxon>
        <taxon>Gammaproteobacteria</taxon>
        <taxon>Oceanospirillales</taxon>
        <taxon>Oceanospirillaceae</taxon>
        <taxon>Marinospirillum</taxon>
    </lineage>
</organism>
<dbReference type="InterPro" id="IPR021241">
    <property type="entry name" value="CsiV"/>
</dbReference>
<name>A0ABQ5ZWZ8_9GAMM</name>
<dbReference type="Pfam" id="PF10972">
    <property type="entry name" value="CsiV"/>
    <property type="match status" value="1"/>
</dbReference>
<dbReference type="Proteomes" id="UP001156682">
    <property type="component" value="Unassembled WGS sequence"/>
</dbReference>
<feature type="chain" id="PRO_5046141993" description="Peptidoglycan-binding protein, CsiV" evidence="1">
    <location>
        <begin position="19"/>
        <end position="241"/>
    </location>
</feature>
<proteinExistence type="predicted"/>
<keyword evidence="1" id="KW-0732">Signal</keyword>
<gene>
    <name evidence="2" type="ORF">GCM10007878_21430</name>
</gene>
<protein>
    <recommendedName>
        <fullName evidence="4">Peptidoglycan-binding protein, CsiV</fullName>
    </recommendedName>
</protein>
<evidence type="ECO:0000313" key="2">
    <source>
        <dbReference type="EMBL" id="GLR64705.1"/>
    </source>
</evidence>
<feature type="signal peptide" evidence="1">
    <location>
        <begin position="1"/>
        <end position="18"/>
    </location>
</feature>
<evidence type="ECO:0000256" key="1">
    <source>
        <dbReference type="SAM" id="SignalP"/>
    </source>
</evidence>
<comment type="caution">
    <text evidence="2">The sequence shown here is derived from an EMBL/GenBank/DDBJ whole genome shotgun (WGS) entry which is preliminary data.</text>
</comment>
<evidence type="ECO:0008006" key="4">
    <source>
        <dbReference type="Google" id="ProtNLM"/>
    </source>
</evidence>
<sequence length="241" mass="27183">MRLLVLLLASLVASKAVANTEATPHPNERDYIIEVLIFSQQPGKGSTELPGKPHTFSPLQEPALQIGPSPAWSQLTKQPSGNYLPQEALLVREADALKRNKDYRLLFHETWRMRLVSEDRSLPLLIEGGDYYDGMPELQGKLKLSVARYLHLETDLFLNTFEPLAESNQDTPLARSLHPLPLAEEQLDPSKLRKGSSLVEGQYKVKDSAGMHQRRRMRSGDLHFIDSPYLGLLIKIERAPE</sequence>